<comment type="caution">
    <text evidence="1">The sequence shown here is derived from an EMBL/GenBank/DDBJ whole genome shotgun (WGS) entry which is preliminary data.</text>
</comment>
<gene>
    <name evidence="1" type="ORF">K3G42_029164</name>
</gene>
<accession>A0ACB8EUH0</accession>
<proteinExistence type="predicted"/>
<keyword evidence="2" id="KW-1185">Reference proteome</keyword>
<evidence type="ECO:0000313" key="2">
    <source>
        <dbReference type="Proteomes" id="UP000827872"/>
    </source>
</evidence>
<evidence type="ECO:0000313" key="1">
    <source>
        <dbReference type="EMBL" id="KAH7995894.1"/>
    </source>
</evidence>
<dbReference type="Proteomes" id="UP000827872">
    <property type="component" value="Linkage Group LG07"/>
</dbReference>
<organism evidence="1 2">
    <name type="scientific">Sphaerodactylus townsendi</name>
    <dbReference type="NCBI Taxonomy" id="933632"/>
    <lineage>
        <taxon>Eukaryota</taxon>
        <taxon>Metazoa</taxon>
        <taxon>Chordata</taxon>
        <taxon>Craniata</taxon>
        <taxon>Vertebrata</taxon>
        <taxon>Euteleostomi</taxon>
        <taxon>Lepidosauria</taxon>
        <taxon>Squamata</taxon>
        <taxon>Bifurcata</taxon>
        <taxon>Gekkota</taxon>
        <taxon>Sphaerodactylidae</taxon>
        <taxon>Sphaerodactylus</taxon>
    </lineage>
</organism>
<dbReference type="EMBL" id="CM037620">
    <property type="protein sequence ID" value="KAH7995894.1"/>
    <property type="molecule type" value="Genomic_DNA"/>
</dbReference>
<protein>
    <submittedName>
        <fullName evidence="1">Uncharacterized protein</fullName>
    </submittedName>
</protein>
<reference evidence="1" key="1">
    <citation type="submission" date="2021-08" db="EMBL/GenBank/DDBJ databases">
        <title>The first chromosome-level gecko genome reveals the dynamic sex chromosomes of Neotropical dwarf geckos (Sphaerodactylidae: Sphaerodactylus).</title>
        <authorList>
            <person name="Pinto B.J."/>
            <person name="Keating S.E."/>
            <person name="Gamble T."/>
        </authorList>
    </citation>
    <scope>NUCLEOTIDE SEQUENCE</scope>
    <source>
        <strain evidence="1">TG3544</strain>
    </source>
</reference>
<name>A0ACB8EUH0_9SAUR</name>
<sequence length="142" mass="14744">MASSDSEEIRVTVFVHRCHEKKLGVIEASVPSFCAIIGINDTNMVCEGCGGGAANCIGVAGRDQHSDHVPPARQPQSNNKANVVSPGKDTPPVQMAMEPQTTVVHNANDGVKGSTESCNTATEDEDLKGTQQPPSGGSMDVG</sequence>